<organism evidence="3 4">
    <name type="scientific">Streptomyces violarus</name>
    <dbReference type="NCBI Taxonomy" id="67380"/>
    <lineage>
        <taxon>Bacteria</taxon>
        <taxon>Bacillati</taxon>
        <taxon>Actinomycetota</taxon>
        <taxon>Actinomycetes</taxon>
        <taxon>Kitasatosporales</taxon>
        <taxon>Streptomycetaceae</taxon>
        <taxon>Streptomyces</taxon>
    </lineage>
</organism>
<dbReference type="PANTHER" id="PTHR35176:SF6">
    <property type="entry name" value="HEME OXYGENASE HI_0854-RELATED"/>
    <property type="match status" value="1"/>
</dbReference>
<gene>
    <name evidence="3" type="ORF">FHS41_005144</name>
</gene>
<dbReference type="InterPro" id="IPR011576">
    <property type="entry name" value="Pyridox_Oxase_N"/>
</dbReference>
<accession>A0A7W4ZU23</accession>
<dbReference type="InterPro" id="IPR012349">
    <property type="entry name" value="Split_barrel_FMN-bd"/>
</dbReference>
<sequence length="140" mass="15898">MSKPPLPPEADALLGRPNPCVMATLRSDGAPVSTATWYLWQDGRVLINLDEGRVRLKHLRRDPRVSLTVLAADDWYTHVTLIGRVTEMYDDQGLADIDRLARHYIGKPYPDRVRPRVSAWIEVDRWHGWGELKDSDQAGG</sequence>
<dbReference type="GO" id="GO:0005829">
    <property type="term" value="C:cytosol"/>
    <property type="evidence" value="ECO:0007669"/>
    <property type="project" value="TreeGrafter"/>
</dbReference>
<evidence type="ECO:0000256" key="1">
    <source>
        <dbReference type="ARBA" id="ARBA00023002"/>
    </source>
</evidence>
<dbReference type="Proteomes" id="UP000572907">
    <property type="component" value="Unassembled WGS sequence"/>
</dbReference>
<proteinExistence type="predicted"/>
<keyword evidence="1" id="KW-0560">Oxidoreductase</keyword>
<dbReference type="SUPFAM" id="SSF50475">
    <property type="entry name" value="FMN-binding split barrel"/>
    <property type="match status" value="1"/>
</dbReference>
<comment type="caution">
    <text evidence="3">The sequence shown here is derived from an EMBL/GenBank/DDBJ whole genome shotgun (WGS) entry which is preliminary data.</text>
</comment>
<keyword evidence="4" id="KW-1185">Reference proteome</keyword>
<evidence type="ECO:0000313" key="4">
    <source>
        <dbReference type="Proteomes" id="UP000572907"/>
    </source>
</evidence>
<dbReference type="GO" id="GO:0070967">
    <property type="term" value="F:coenzyme F420 binding"/>
    <property type="evidence" value="ECO:0007669"/>
    <property type="project" value="TreeGrafter"/>
</dbReference>
<dbReference type="AlphaFoldDB" id="A0A7W4ZU23"/>
<dbReference type="EMBL" id="JACHXE010000005">
    <property type="protein sequence ID" value="MBB3078613.1"/>
    <property type="molecule type" value="Genomic_DNA"/>
</dbReference>
<protein>
    <submittedName>
        <fullName evidence="3">PPOX class probable F420-dependent enzyme</fullName>
    </submittedName>
</protein>
<dbReference type="InterPro" id="IPR019920">
    <property type="entry name" value="F420-binding_dom_put"/>
</dbReference>
<dbReference type="PANTHER" id="PTHR35176">
    <property type="entry name" value="HEME OXYGENASE HI_0854-RELATED"/>
    <property type="match status" value="1"/>
</dbReference>
<dbReference type="Gene3D" id="2.30.110.10">
    <property type="entry name" value="Electron Transport, Fmn-binding Protein, Chain A"/>
    <property type="match status" value="1"/>
</dbReference>
<evidence type="ECO:0000313" key="3">
    <source>
        <dbReference type="EMBL" id="MBB3078613.1"/>
    </source>
</evidence>
<reference evidence="3 4" key="1">
    <citation type="submission" date="2020-08" db="EMBL/GenBank/DDBJ databases">
        <title>Genomic Encyclopedia of Type Strains, Phase III (KMG-III): the genomes of soil and plant-associated and newly described type strains.</title>
        <authorList>
            <person name="Whitman W."/>
        </authorList>
    </citation>
    <scope>NUCLEOTIDE SEQUENCE [LARGE SCALE GENOMIC DNA]</scope>
    <source>
        <strain evidence="3 4">CECT 3237</strain>
    </source>
</reference>
<dbReference type="InterPro" id="IPR052019">
    <property type="entry name" value="F420H2_bilvrd_red/Heme_oxyg"/>
</dbReference>
<evidence type="ECO:0000259" key="2">
    <source>
        <dbReference type="Pfam" id="PF01243"/>
    </source>
</evidence>
<dbReference type="RefSeq" id="WP_184595333.1">
    <property type="nucleotide sequence ID" value="NZ_BMUP01000002.1"/>
</dbReference>
<dbReference type="Pfam" id="PF01243">
    <property type="entry name" value="PNPOx_N"/>
    <property type="match status" value="1"/>
</dbReference>
<name>A0A7W4ZU23_9ACTN</name>
<feature type="domain" description="Pyridoxamine 5'-phosphate oxidase N-terminal" evidence="2">
    <location>
        <begin position="6"/>
        <end position="129"/>
    </location>
</feature>
<dbReference type="NCBIfam" id="TIGR03618">
    <property type="entry name" value="Rv1155_F420"/>
    <property type="match status" value="1"/>
</dbReference>
<dbReference type="GO" id="GO:0016627">
    <property type="term" value="F:oxidoreductase activity, acting on the CH-CH group of donors"/>
    <property type="evidence" value="ECO:0007669"/>
    <property type="project" value="TreeGrafter"/>
</dbReference>